<dbReference type="PANTHER" id="PTHR47618">
    <property type="entry name" value="BIFUNCTIONAL OLIGORIBONUCLEASE AND PAP PHOSPHATASE NRNA"/>
    <property type="match status" value="1"/>
</dbReference>
<comment type="caution">
    <text evidence="3">The sequence shown here is derived from an EMBL/GenBank/DDBJ whole genome shotgun (WGS) entry which is preliminary data.</text>
</comment>
<dbReference type="PANTHER" id="PTHR47618:SF1">
    <property type="entry name" value="BIFUNCTIONAL OLIGORIBONUCLEASE AND PAP PHOSPHATASE NRNA"/>
    <property type="match status" value="1"/>
</dbReference>
<evidence type="ECO:0000259" key="1">
    <source>
        <dbReference type="Pfam" id="PF01368"/>
    </source>
</evidence>
<accession>A0ABP2APS1</accession>
<dbReference type="Gene3D" id="3.90.1640.10">
    <property type="entry name" value="inorganic pyrophosphatase (n-terminal core)"/>
    <property type="match status" value="1"/>
</dbReference>
<protein>
    <submittedName>
        <fullName evidence="3">Bifunctional oligoribonuclease and PAP phosphatase nrnA</fullName>
        <ecNumber evidence="3">3.1.-.-</ecNumber>
    </submittedName>
</protein>
<proteinExistence type="predicted"/>
<dbReference type="Pfam" id="PF01368">
    <property type="entry name" value="DHH"/>
    <property type="match status" value="1"/>
</dbReference>
<name>A0ABP2APS1_SARVE</name>
<organism evidence="3 4">
    <name type="scientific">Sarcina ventriculi</name>
    <name type="common">Clostridium ventriculi</name>
    <dbReference type="NCBI Taxonomy" id="1267"/>
    <lineage>
        <taxon>Bacteria</taxon>
        <taxon>Bacillati</taxon>
        <taxon>Bacillota</taxon>
        <taxon>Clostridia</taxon>
        <taxon>Eubacteriales</taxon>
        <taxon>Clostridiaceae</taxon>
        <taxon>Sarcina</taxon>
    </lineage>
</organism>
<keyword evidence="4" id="KW-1185">Reference proteome</keyword>
<evidence type="ECO:0000313" key="3">
    <source>
        <dbReference type="EMBL" id="CUN47277.1"/>
    </source>
</evidence>
<gene>
    <name evidence="3" type="primary">nrnA</name>
    <name evidence="3" type="ORF">ERS852473_00256</name>
</gene>
<dbReference type="Gene3D" id="3.10.310.30">
    <property type="match status" value="1"/>
</dbReference>
<keyword evidence="3" id="KW-0378">Hydrolase</keyword>
<dbReference type="Proteomes" id="UP000095488">
    <property type="component" value="Unassembled WGS sequence"/>
</dbReference>
<feature type="domain" description="DDH" evidence="1">
    <location>
        <begin position="14"/>
        <end position="153"/>
    </location>
</feature>
<dbReference type="EC" id="3.1.-.-" evidence="3"/>
<feature type="domain" description="DHHA1" evidence="2">
    <location>
        <begin position="230"/>
        <end position="312"/>
    </location>
</feature>
<evidence type="ECO:0000259" key="2">
    <source>
        <dbReference type="Pfam" id="PF02272"/>
    </source>
</evidence>
<dbReference type="SUPFAM" id="SSF64182">
    <property type="entry name" value="DHH phosphoesterases"/>
    <property type="match status" value="1"/>
</dbReference>
<dbReference type="GO" id="GO:0016787">
    <property type="term" value="F:hydrolase activity"/>
    <property type="evidence" value="ECO:0007669"/>
    <property type="project" value="UniProtKB-KW"/>
</dbReference>
<evidence type="ECO:0000313" key="4">
    <source>
        <dbReference type="Proteomes" id="UP000095488"/>
    </source>
</evidence>
<sequence>MFKDIKDIIDSSKKIAITYHVSPDGDALGSALALLQGIRIYGKEAYVISKDIIGDNLGFLPYSSEITGEITKPVEKTDCVIVVDCGNYERISADLESFKGNIINIDHHLSNDRYGNINFINVKAAATAEIIYEFLLSLNVEINNDIATCIYTALMTDTGSYRYSNTTKVTHYIAGDLIESGLNHEEIHKKVFDNKSYEKLKLIGLVLNKMELVCNSKIALMQVTEEMIEESKVNIKDSSDIISMGNQIKGIEGSVLLKESDIGIKVSLRSKNDLDVRKIAESLGGGGHTKASGALIKDKTIKEAKEIIVRLLEKELI</sequence>
<dbReference type="InterPro" id="IPR003156">
    <property type="entry name" value="DHHA1_dom"/>
</dbReference>
<dbReference type="InterPro" id="IPR038763">
    <property type="entry name" value="DHH_sf"/>
</dbReference>
<dbReference type="InterPro" id="IPR001667">
    <property type="entry name" value="DDH_dom"/>
</dbReference>
<dbReference type="EMBL" id="CYZR01000001">
    <property type="protein sequence ID" value="CUN47277.1"/>
    <property type="molecule type" value="Genomic_DNA"/>
</dbReference>
<dbReference type="Pfam" id="PF02272">
    <property type="entry name" value="DHHA1"/>
    <property type="match status" value="1"/>
</dbReference>
<dbReference type="InterPro" id="IPR051319">
    <property type="entry name" value="Oligoribo/pAp-PDE_c-di-AMP_PDE"/>
</dbReference>
<dbReference type="RefSeq" id="WP_055257152.1">
    <property type="nucleotide sequence ID" value="NZ_CABIXL010000001.1"/>
</dbReference>
<reference evidence="3 4" key="1">
    <citation type="submission" date="2015-09" db="EMBL/GenBank/DDBJ databases">
        <authorList>
            <consortium name="Pathogen Informatics"/>
            <person name="Wu L."/>
            <person name="Ma J."/>
        </authorList>
    </citation>
    <scope>NUCLEOTIDE SEQUENCE [LARGE SCALE GENOMIC DNA]</scope>
    <source>
        <strain evidence="3 4">2789STDY5834858</strain>
    </source>
</reference>